<protein>
    <submittedName>
        <fullName evidence="1">Uncharacterized protein</fullName>
    </submittedName>
</protein>
<dbReference type="Proteomes" id="UP001165960">
    <property type="component" value="Unassembled WGS sequence"/>
</dbReference>
<evidence type="ECO:0000313" key="2">
    <source>
        <dbReference type="Proteomes" id="UP001165960"/>
    </source>
</evidence>
<proteinExistence type="predicted"/>
<evidence type="ECO:0000313" key="1">
    <source>
        <dbReference type="EMBL" id="KAJ9072688.1"/>
    </source>
</evidence>
<keyword evidence="2" id="KW-1185">Reference proteome</keyword>
<dbReference type="EMBL" id="QTSX02002975">
    <property type="protein sequence ID" value="KAJ9072688.1"/>
    <property type="molecule type" value="Genomic_DNA"/>
</dbReference>
<gene>
    <name evidence="1" type="ORF">DSO57_1024723</name>
</gene>
<comment type="caution">
    <text evidence="1">The sequence shown here is derived from an EMBL/GenBank/DDBJ whole genome shotgun (WGS) entry which is preliminary data.</text>
</comment>
<accession>A0ACC2TDK4</accession>
<reference evidence="1" key="1">
    <citation type="submission" date="2022-04" db="EMBL/GenBank/DDBJ databases">
        <title>Genome of the entomopathogenic fungus Entomophthora muscae.</title>
        <authorList>
            <person name="Elya C."/>
            <person name="Lovett B.R."/>
            <person name="Lee E."/>
            <person name="Macias A.M."/>
            <person name="Hajek A.E."/>
            <person name="De Bivort B.L."/>
            <person name="Kasson M.T."/>
            <person name="De Fine Licht H.H."/>
            <person name="Stajich J.E."/>
        </authorList>
    </citation>
    <scope>NUCLEOTIDE SEQUENCE</scope>
    <source>
        <strain evidence="1">Berkeley</strain>
    </source>
</reference>
<sequence>MCVGFYLLQRLFPFYREETLLALSRKSRPFVTKVPCRAILDVELKSGTLHSQCGLSQVLYD</sequence>
<name>A0ACC2TDK4_9FUNG</name>
<organism evidence="1 2">
    <name type="scientific">Entomophthora muscae</name>
    <dbReference type="NCBI Taxonomy" id="34485"/>
    <lineage>
        <taxon>Eukaryota</taxon>
        <taxon>Fungi</taxon>
        <taxon>Fungi incertae sedis</taxon>
        <taxon>Zoopagomycota</taxon>
        <taxon>Entomophthoromycotina</taxon>
        <taxon>Entomophthoromycetes</taxon>
        <taxon>Entomophthorales</taxon>
        <taxon>Entomophthoraceae</taxon>
        <taxon>Entomophthora</taxon>
    </lineage>
</organism>